<feature type="repeat" description="ANK" evidence="1">
    <location>
        <begin position="82"/>
        <end position="109"/>
    </location>
</feature>
<evidence type="ECO:0000313" key="3">
    <source>
        <dbReference type="EMBL" id="KAJ7331531.1"/>
    </source>
</evidence>
<dbReference type="Gene3D" id="1.25.40.20">
    <property type="entry name" value="Ankyrin repeat-containing domain"/>
    <property type="match status" value="2"/>
</dbReference>
<proteinExistence type="predicted"/>
<dbReference type="PROSITE" id="PS50088">
    <property type="entry name" value="ANK_REPEAT"/>
    <property type="match status" value="3"/>
</dbReference>
<dbReference type="EMBL" id="JARIHO010000035">
    <property type="protein sequence ID" value="KAJ7331531.1"/>
    <property type="molecule type" value="Genomic_DNA"/>
</dbReference>
<dbReference type="AlphaFoldDB" id="A0AAD6ZQE5"/>
<evidence type="ECO:0000313" key="4">
    <source>
        <dbReference type="Proteomes" id="UP001218218"/>
    </source>
</evidence>
<feature type="repeat" description="ANK" evidence="1">
    <location>
        <begin position="107"/>
        <end position="139"/>
    </location>
</feature>
<feature type="repeat" description="ANK" evidence="1">
    <location>
        <begin position="16"/>
        <end position="48"/>
    </location>
</feature>
<dbReference type="Pfam" id="PF00023">
    <property type="entry name" value="Ank"/>
    <property type="match status" value="1"/>
</dbReference>
<dbReference type="SMART" id="SM00248">
    <property type="entry name" value="ANK"/>
    <property type="match status" value="4"/>
</dbReference>
<gene>
    <name evidence="3" type="ORF">DFH08DRAFT_1083968</name>
</gene>
<dbReference type="SUPFAM" id="SSF48403">
    <property type="entry name" value="Ankyrin repeat"/>
    <property type="match status" value="1"/>
</dbReference>
<comment type="caution">
    <text evidence="3">The sequence shown here is derived from an EMBL/GenBank/DDBJ whole genome shotgun (WGS) entry which is preliminary data.</text>
</comment>
<dbReference type="Pfam" id="PF12796">
    <property type="entry name" value="Ank_2"/>
    <property type="match status" value="1"/>
</dbReference>
<protein>
    <recommendedName>
        <fullName evidence="2">F-box domain-containing protein</fullName>
    </recommendedName>
</protein>
<keyword evidence="1" id="KW-0040">ANK repeat</keyword>
<dbReference type="InterPro" id="IPR001810">
    <property type="entry name" value="F-box_dom"/>
</dbReference>
<accession>A0AAD6ZQE5</accession>
<dbReference type="Pfam" id="PF12937">
    <property type="entry name" value="F-box-like"/>
    <property type="match status" value="1"/>
</dbReference>
<name>A0AAD6ZQE5_9AGAR</name>
<sequence>MCRLDIVRCLVENGADTRSGLSVATERGHSDVVRFLVENGADVNGLNGSTLCFAVQKHDLDTVRFLVENGGNVKRRQYFDVLCLAAERGHLGIVRFLIENGADVNSRSGCPLRIAAERGHLGVVRLLVENSADVNRGYSRRMHDLPPELQVIILSLLDKEDICLLRQVSRSLRQLGALLLLSRDNVLPSQIQSGIVCLPEESCYFLIPIVSDIHPIQKLSIIPGFKGLSFRVLPSILAAIPQIPEVLISGEVHAQRNPGIAMLITTLSRNGQDPVVIVGRGSIEHISLPRKIRRWEQSWFMGMWKQEMSIETLDQTLDHTLRFKPMHGHSLRIQTVSASRADRFTLVAFTGVPPSGLILTQLPALSSARYAAVLTALDLGDDLHRVTVKANIAIDFSALLGFIRRHQSLHGLTLEPGAIHRASLARQPTHHTLSGHITSLISPAMYIPAMLRMERHIDHVFITSAAHGSELTRALEAISSTEIGASVRKLNIYLIAPFIRQTVPWRAKHGDAPEAPLRGILHLVIHAYFQYRAEDLQALPRWLARFPALVTVQFPRTMVPLSEQPALAQAIGAGRANTAEWNGVYFNA</sequence>
<evidence type="ECO:0000259" key="2">
    <source>
        <dbReference type="PROSITE" id="PS50181"/>
    </source>
</evidence>
<reference evidence="3" key="1">
    <citation type="submission" date="2023-03" db="EMBL/GenBank/DDBJ databases">
        <title>Massive genome expansion in bonnet fungi (Mycena s.s.) driven by repeated elements and novel gene families across ecological guilds.</title>
        <authorList>
            <consortium name="Lawrence Berkeley National Laboratory"/>
            <person name="Harder C.B."/>
            <person name="Miyauchi S."/>
            <person name="Viragh M."/>
            <person name="Kuo A."/>
            <person name="Thoen E."/>
            <person name="Andreopoulos B."/>
            <person name="Lu D."/>
            <person name="Skrede I."/>
            <person name="Drula E."/>
            <person name="Henrissat B."/>
            <person name="Morin E."/>
            <person name="Kohler A."/>
            <person name="Barry K."/>
            <person name="LaButti K."/>
            <person name="Morin E."/>
            <person name="Salamov A."/>
            <person name="Lipzen A."/>
            <person name="Mereny Z."/>
            <person name="Hegedus B."/>
            <person name="Baldrian P."/>
            <person name="Stursova M."/>
            <person name="Weitz H."/>
            <person name="Taylor A."/>
            <person name="Grigoriev I.V."/>
            <person name="Nagy L.G."/>
            <person name="Martin F."/>
            <person name="Kauserud H."/>
        </authorList>
    </citation>
    <scope>NUCLEOTIDE SEQUENCE</scope>
    <source>
        <strain evidence="3">CBHHK002</strain>
    </source>
</reference>
<organism evidence="3 4">
    <name type="scientific">Mycena albidolilacea</name>
    <dbReference type="NCBI Taxonomy" id="1033008"/>
    <lineage>
        <taxon>Eukaryota</taxon>
        <taxon>Fungi</taxon>
        <taxon>Dikarya</taxon>
        <taxon>Basidiomycota</taxon>
        <taxon>Agaricomycotina</taxon>
        <taxon>Agaricomycetes</taxon>
        <taxon>Agaricomycetidae</taxon>
        <taxon>Agaricales</taxon>
        <taxon>Marasmiineae</taxon>
        <taxon>Mycenaceae</taxon>
        <taxon>Mycena</taxon>
    </lineage>
</organism>
<dbReference type="PROSITE" id="PS50181">
    <property type="entry name" value="FBOX"/>
    <property type="match status" value="1"/>
</dbReference>
<evidence type="ECO:0000256" key="1">
    <source>
        <dbReference type="PROSITE-ProRule" id="PRU00023"/>
    </source>
</evidence>
<dbReference type="PROSITE" id="PS50297">
    <property type="entry name" value="ANK_REP_REGION"/>
    <property type="match status" value="3"/>
</dbReference>
<dbReference type="InterPro" id="IPR036047">
    <property type="entry name" value="F-box-like_dom_sf"/>
</dbReference>
<dbReference type="Proteomes" id="UP001218218">
    <property type="component" value="Unassembled WGS sequence"/>
</dbReference>
<dbReference type="PANTHER" id="PTHR22677:SF4">
    <property type="entry name" value="USHER SYNDROME TYPE-1G PROTEIN-LIKE PROTEIN"/>
    <property type="match status" value="1"/>
</dbReference>
<dbReference type="PANTHER" id="PTHR22677">
    <property type="entry name" value="ANKYRIN REPEAT DOMAIN-CONTAINING PROTEIN 60"/>
    <property type="match status" value="1"/>
</dbReference>
<dbReference type="InterPro" id="IPR039323">
    <property type="entry name" value="ANKRD_45/46/60"/>
</dbReference>
<dbReference type="InterPro" id="IPR002110">
    <property type="entry name" value="Ankyrin_rpt"/>
</dbReference>
<dbReference type="InterPro" id="IPR036770">
    <property type="entry name" value="Ankyrin_rpt-contain_sf"/>
</dbReference>
<feature type="domain" description="F-box" evidence="2">
    <location>
        <begin position="139"/>
        <end position="175"/>
    </location>
</feature>
<dbReference type="Gene3D" id="1.20.1280.50">
    <property type="match status" value="1"/>
</dbReference>
<dbReference type="SUPFAM" id="SSF81383">
    <property type="entry name" value="F-box domain"/>
    <property type="match status" value="1"/>
</dbReference>
<keyword evidence="4" id="KW-1185">Reference proteome</keyword>